<feature type="repeat" description="NHL" evidence="2">
    <location>
        <begin position="59"/>
        <end position="84"/>
    </location>
</feature>
<dbReference type="PANTHER" id="PTHR24104:SF25">
    <property type="entry name" value="PROTEIN LIN-41"/>
    <property type="match status" value="1"/>
</dbReference>
<dbReference type="SUPFAM" id="SSF63829">
    <property type="entry name" value="Calcium-dependent phosphotriesterase"/>
    <property type="match status" value="1"/>
</dbReference>
<keyword evidence="1" id="KW-0677">Repeat</keyword>
<gene>
    <name evidence="3" type="ORF">ENU72_02245</name>
</gene>
<dbReference type="AlphaFoldDB" id="A0A7V3ZTH8"/>
<protein>
    <submittedName>
        <fullName evidence="3">6-bladed beta-propeller</fullName>
    </submittedName>
</protein>
<dbReference type="InterPro" id="IPR001258">
    <property type="entry name" value="NHL_repeat"/>
</dbReference>
<dbReference type="Gene3D" id="2.120.10.30">
    <property type="entry name" value="TolB, C-terminal domain"/>
    <property type="match status" value="1"/>
</dbReference>
<dbReference type="GO" id="GO:0008270">
    <property type="term" value="F:zinc ion binding"/>
    <property type="evidence" value="ECO:0007669"/>
    <property type="project" value="UniProtKB-KW"/>
</dbReference>
<organism evidence="3">
    <name type="scientific">candidate division WOR-3 bacterium</name>
    <dbReference type="NCBI Taxonomy" id="2052148"/>
    <lineage>
        <taxon>Bacteria</taxon>
        <taxon>Bacteria division WOR-3</taxon>
    </lineage>
</organism>
<dbReference type="CDD" id="cd05819">
    <property type="entry name" value="NHL"/>
    <property type="match status" value="1"/>
</dbReference>
<reference evidence="3" key="1">
    <citation type="journal article" date="2020" name="mSystems">
        <title>Genome- and Community-Level Interaction Insights into Carbon Utilization and Element Cycling Functions of Hydrothermarchaeota in Hydrothermal Sediment.</title>
        <authorList>
            <person name="Zhou Z."/>
            <person name="Liu Y."/>
            <person name="Xu W."/>
            <person name="Pan J."/>
            <person name="Luo Z.H."/>
            <person name="Li M."/>
        </authorList>
    </citation>
    <scope>NUCLEOTIDE SEQUENCE [LARGE SCALE GENOMIC DNA]</scope>
    <source>
        <strain evidence="3">SpSt-695</strain>
    </source>
</reference>
<dbReference type="EMBL" id="DTDP01000097">
    <property type="protein sequence ID" value="HGK53828.1"/>
    <property type="molecule type" value="Genomic_DNA"/>
</dbReference>
<evidence type="ECO:0000256" key="1">
    <source>
        <dbReference type="ARBA" id="ARBA00022737"/>
    </source>
</evidence>
<evidence type="ECO:0000256" key="2">
    <source>
        <dbReference type="PROSITE-ProRule" id="PRU00504"/>
    </source>
</evidence>
<evidence type="ECO:0000313" key="3">
    <source>
        <dbReference type="EMBL" id="HGK53828.1"/>
    </source>
</evidence>
<dbReference type="InterPro" id="IPR050952">
    <property type="entry name" value="TRIM-NHL_E3_ligases"/>
</dbReference>
<name>A0A7V3ZTH8_UNCW3</name>
<dbReference type="PANTHER" id="PTHR24104">
    <property type="entry name" value="E3 UBIQUITIN-PROTEIN LIGASE NHLRC1-RELATED"/>
    <property type="match status" value="1"/>
</dbReference>
<proteinExistence type="predicted"/>
<dbReference type="Pfam" id="PF17170">
    <property type="entry name" value="DUF5128"/>
    <property type="match status" value="1"/>
</dbReference>
<dbReference type="InterPro" id="IPR011042">
    <property type="entry name" value="6-blade_b-propeller_TolB-like"/>
</dbReference>
<accession>A0A7V3ZTH8</accession>
<sequence>MNFKKIKLLLLILFLISAVYVVYIITSKSAKISEVILEVGYFNDVSDTTSEHILHGVFGIKVDSMGYVYVLDRGNNRIVKFSPDGKFLTWFGGTGQGPGDLLNPIDFDIDKFGNIIVLEEGNHRISIFDRSGKWINSFSLDGNASSIFVTPQGEIFVNMPIIGGRLSNLFHIYNFRGEKLGEIGNVELIEQKPFNTYLVTQHLNYVKAKYNYKDKEIWAIYRARPLFKIYSIEGQLLVERIINTPETKSAIKVNKEYQEKHLSMKGWFGILYVFGDIDFVDDGVVVKVNNFSNVPYDYLYLLNRNGEVVKKYIIPLRVFNFAINRKENKIIIVSSDTLYQSKIK</sequence>
<comment type="caution">
    <text evidence="3">The sequence shown here is derived from an EMBL/GenBank/DDBJ whole genome shotgun (WGS) entry which is preliminary data.</text>
</comment>
<feature type="repeat" description="NHL" evidence="2">
    <location>
        <begin position="91"/>
        <end position="131"/>
    </location>
</feature>
<dbReference type="PROSITE" id="PS51125">
    <property type="entry name" value="NHL"/>
    <property type="match status" value="2"/>
</dbReference>